<dbReference type="AlphaFoldDB" id="A0A4Y2BAH1"/>
<evidence type="ECO:0000313" key="3">
    <source>
        <dbReference type="Proteomes" id="UP000499080"/>
    </source>
</evidence>
<proteinExistence type="predicted"/>
<dbReference type="EMBL" id="BGPR01000062">
    <property type="protein sequence ID" value="GBL88767.1"/>
    <property type="molecule type" value="Genomic_DNA"/>
</dbReference>
<accession>A0A4Y2BAH1</accession>
<name>A0A4Y2BAH1_ARAVE</name>
<protein>
    <submittedName>
        <fullName evidence="2">Uncharacterized protein</fullName>
    </submittedName>
</protein>
<evidence type="ECO:0000256" key="1">
    <source>
        <dbReference type="SAM" id="MobiDB-lite"/>
    </source>
</evidence>
<feature type="region of interest" description="Disordered" evidence="1">
    <location>
        <begin position="156"/>
        <end position="178"/>
    </location>
</feature>
<sequence length="264" mass="30859">MTQLLRFQNLVQISIIHQFCEPFLEIRCLANERLAVNNTESRLQEILHYRRSPEFHRYGTPGSRPNQQPCEYPDHFSNIISQIHGRFRALRVTVLSFQGISSFLLHCTRRVWSGGRVITAPTAFSVLIFNSFHPLQQDNFYSTLIPENTDVTTSSIQISKVPSEPRVSPTSKSDQQSLVRKTEESVNVFGSTNFIIHCIDKFQWSSHCQKCPNSRPFPESPKYYKLRHHDYYQRWKFKVQGAHAHRNSCRIKQASRRPREKIPD</sequence>
<comment type="caution">
    <text evidence="2">The sequence shown here is derived from an EMBL/GenBank/DDBJ whole genome shotgun (WGS) entry which is preliminary data.</text>
</comment>
<evidence type="ECO:0000313" key="2">
    <source>
        <dbReference type="EMBL" id="GBL88767.1"/>
    </source>
</evidence>
<reference evidence="2 3" key="1">
    <citation type="journal article" date="2019" name="Sci. Rep.">
        <title>Orb-weaving spider Araneus ventricosus genome elucidates the spidroin gene catalogue.</title>
        <authorList>
            <person name="Kono N."/>
            <person name="Nakamura H."/>
            <person name="Ohtoshi R."/>
            <person name="Moran D.A.P."/>
            <person name="Shinohara A."/>
            <person name="Yoshida Y."/>
            <person name="Fujiwara M."/>
            <person name="Mori M."/>
            <person name="Tomita M."/>
            <person name="Arakawa K."/>
        </authorList>
    </citation>
    <scope>NUCLEOTIDE SEQUENCE [LARGE SCALE GENOMIC DNA]</scope>
</reference>
<organism evidence="2 3">
    <name type="scientific">Araneus ventricosus</name>
    <name type="common">Orbweaver spider</name>
    <name type="synonym">Epeira ventricosa</name>
    <dbReference type="NCBI Taxonomy" id="182803"/>
    <lineage>
        <taxon>Eukaryota</taxon>
        <taxon>Metazoa</taxon>
        <taxon>Ecdysozoa</taxon>
        <taxon>Arthropoda</taxon>
        <taxon>Chelicerata</taxon>
        <taxon>Arachnida</taxon>
        <taxon>Araneae</taxon>
        <taxon>Araneomorphae</taxon>
        <taxon>Entelegynae</taxon>
        <taxon>Araneoidea</taxon>
        <taxon>Araneidae</taxon>
        <taxon>Araneus</taxon>
    </lineage>
</organism>
<keyword evidence="3" id="KW-1185">Reference proteome</keyword>
<feature type="compositionally biased region" description="Polar residues" evidence="1">
    <location>
        <begin position="168"/>
        <end position="178"/>
    </location>
</feature>
<gene>
    <name evidence="2" type="ORF">AVEN_158900_1</name>
</gene>
<dbReference type="Proteomes" id="UP000499080">
    <property type="component" value="Unassembled WGS sequence"/>
</dbReference>